<dbReference type="GO" id="GO:0008676">
    <property type="term" value="F:3-deoxy-8-phosphooctulonate synthase activity"/>
    <property type="evidence" value="ECO:0007669"/>
    <property type="project" value="UniProtKB-UniRule"/>
</dbReference>
<organism evidence="11 14">
    <name type="scientific">Enterobacter sichuanensis</name>
    <dbReference type="NCBI Taxonomy" id="2071710"/>
    <lineage>
        <taxon>Bacteria</taxon>
        <taxon>Pseudomonadati</taxon>
        <taxon>Pseudomonadota</taxon>
        <taxon>Gammaproteobacteria</taxon>
        <taxon>Enterobacterales</taxon>
        <taxon>Enterobacteriaceae</taxon>
        <taxon>Enterobacter</taxon>
        <taxon>Enterobacter cloacae complex</taxon>
    </lineage>
</organism>
<keyword evidence="15" id="KW-1185">Reference proteome</keyword>
<dbReference type="InterPro" id="IPR006218">
    <property type="entry name" value="DAHP1/KDSA"/>
</dbReference>
<dbReference type="InterPro" id="IPR006269">
    <property type="entry name" value="KDO8P_synthase"/>
</dbReference>
<reference evidence="11 14" key="1">
    <citation type="submission" date="2015-03" db="EMBL/GenBank/DDBJ databases">
        <authorList>
            <person name="McCorrison J."/>
            <person name="Sanka R."/>
            <person name="Adams M."/>
            <person name="Brinkac L."/>
            <person name="Nierman W."/>
            <person name="Sutton G."/>
            <person name="Nelson K."/>
            <person name="Kiedrowski L."/>
            <person name="Guerrero D."/>
            <person name="Bonomo R."/>
        </authorList>
    </citation>
    <scope>NUCLEOTIDE SEQUENCE [LARGE SCALE GENOMIC DNA]</scope>
    <source>
        <strain evidence="11 14">35699</strain>
    </source>
</reference>
<evidence type="ECO:0000313" key="12">
    <source>
        <dbReference type="EMBL" id="MBU5922746.1"/>
    </source>
</evidence>
<protein>
    <recommendedName>
        <fullName evidence="9">2-dehydro-3-deoxyphosphooctonate aldolase</fullName>
        <ecNumber evidence="9">2.5.1.55</ecNumber>
    </recommendedName>
    <alternativeName>
        <fullName evidence="9">3-deoxy-D-manno-octulosonic acid 8-phosphate synthase</fullName>
    </alternativeName>
    <alternativeName>
        <fullName evidence="9">KDO-8-phosphate synthase</fullName>
        <shortName evidence="9">KDO 8-P synthase</shortName>
        <shortName evidence="9">KDOPS</shortName>
    </alternativeName>
    <alternativeName>
        <fullName evidence="9">Phospho-2-dehydro-3-deoxyoctonate aldolase</fullName>
    </alternativeName>
</protein>
<comment type="catalytic activity">
    <reaction evidence="8 9">
        <text>D-arabinose 5-phosphate + phosphoenolpyruvate + H2O = 3-deoxy-alpha-D-manno-2-octulosonate-8-phosphate + phosphate</text>
        <dbReference type="Rhea" id="RHEA:14053"/>
        <dbReference type="ChEBI" id="CHEBI:15377"/>
        <dbReference type="ChEBI" id="CHEBI:43474"/>
        <dbReference type="ChEBI" id="CHEBI:57693"/>
        <dbReference type="ChEBI" id="CHEBI:58702"/>
        <dbReference type="ChEBI" id="CHEBI:85985"/>
        <dbReference type="EC" id="2.5.1.55"/>
    </reaction>
</comment>
<evidence type="ECO:0000313" key="11">
    <source>
        <dbReference type="EMBL" id="KJN23370.1"/>
    </source>
</evidence>
<evidence type="ECO:0000256" key="9">
    <source>
        <dbReference type="HAMAP-Rule" id="MF_00056"/>
    </source>
</evidence>
<evidence type="ECO:0000256" key="8">
    <source>
        <dbReference type="ARBA" id="ARBA00049112"/>
    </source>
</evidence>
<dbReference type="EMBL" id="JAHLTI010000001">
    <property type="protein sequence ID" value="MBU5922746.1"/>
    <property type="molecule type" value="Genomic_DNA"/>
</dbReference>
<dbReference type="GeneID" id="72832393"/>
<dbReference type="RefSeq" id="WP_025756528.1">
    <property type="nucleotide sequence ID" value="NZ_CABMND010000008.1"/>
</dbReference>
<comment type="similarity">
    <text evidence="4 9">Belongs to the KdsA family.</text>
</comment>
<dbReference type="GO" id="GO:0005737">
    <property type="term" value="C:cytoplasm"/>
    <property type="evidence" value="ECO:0007669"/>
    <property type="project" value="UniProtKB-SubCell"/>
</dbReference>
<evidence type="ECO:0000256" key="3">
    <source>
        <dbReference type="ARBA" id="ARBA00004845"/>
    </source>
</evidence>
<proteinExistence type="inferred from homology"/>
<reference evidence="13" key="3">
    <citation type="submission" date="2022-11" db="EMBL/GenBank/DDBJ databases">
        <title>blaNDM-1 and qnrB1 co-producing ST413 Enterobacter.</title>
        <authorList>
            <person name="Halder G."/>
            <person name="Chaudhuri B."/>
            <person name="Dutta S."/>
        </authorList>
    </citation>
    <scope>NUCLEOTIDE SEQUENCE</scope>
    <source>
        <strain evidence="13">PEER684</strain>
    </source>
</reference>
<dbReference type="HAMAP" id="MF_00056">
    <property type="entry name" value="KDO8P_synth"/>
    <property type="match status" value="1"/>
</dbReference>
<comment type="caution">
    <text evidence="11">The sequence shown here is derived from an EMBL/GenBank/DDBJ whole genome shotgun (WGS) entry which is preliminary data.</text>
</comment>
<dbReference type="Proteomes" id="UP001185068">
    <property type="component" value="Unassembled WGS sequence"/>
</dbReference>
<dbReference type="PATRIC" id="fig|1619248.3.peg.3189"/>
<dbReference type="Gene3D" id="3.20.20.70">
    <property type="entry name" value="Aldolase class I"/>
    <property type="match status" value="1"/>
</dbReference>
<dbReference type="NCBIfam" id="NF009109">
    <property type="entry name" value="PRK12457.1"/>
    <property type="match status" value="1"/>
</dbReference>
<sequence length="284" mass="30863">MKQKVVSIGDINVANDLPFVLFGGMNVLESRDLAMRICEHYVTVTQKLGIPYVFKASFDKANRSSIRSYRGPGLEEGMKIFQELKQTFGVKVITDVHEASQAQPVADVVDVIQLPAFLARQTDLVEAMAKTGAVINVKKPQFVSPGQMGNIVDKFIEGGNDKVILCDRGANFGYDNLVVDMLGFSVMKNVSNQSPVIFDVTHALQCRDPFGAASGGRRAQVTELARAGMATGLAGLFIEAHPDPDNAKCDGPSALPLDKLEPFLKQIKAIDDLVKSFDELDTSK</sequence>
<keyword evidence="5 9" id="KW-0963">Cytoplasm</keyword>
<comment type="pathway">
    <text evidence="2">Bacterial outer membrane biogenesis; lipopolysaccharide biosynthesis.</text>
</comment>
<evidence type="ECO:0000313" key="13">
    <source>
        <dbReference type="EMBL" id="MDR9946496.1"/>
    </source>
</evidence>
<evidence type="ECO:0000256" key="7">
    <source>
        <dbReference type="ARBA" id="ARBA00022985"/>
    </source>
</evidence>
<dbReference type="EMBL" id="JZYX01000042">
    <property type="protein sequence ID" value="KJN23370.1"/>
    <property type="molecule type" value="Genomic_DNA"/>
</dbReference>
<evidence type="ECO:0000313" key="15">
    <source>
        <dbReference type="Proteomes" id="UP000787201"/>
    </source>
</evidence>
<gene>
    <name evidence="9 12" type="primary">kdsA</name>
    <name evidence="12" type="ORF">KQV47_00925</name>
    <name evidence="13" type="ORF">MX989_10445</name>
    <name evidence="11" type="ORF">SS37_18440</name>
</gene>
<dbReference type="FunFam" id="3.20.20.70:FF:000058">
    <property type="entry name" value="2-dehydro-3-deoxyphosphooctonate aldolase"/>
    <property type="match status" value="1"/>
</dbReference>
<evidence type="ECO:0000259" key="10">
    <source>
        <dbReference type="Pfam" id="PF00793"/>
    </source>
</evidence>
<name>A0A0F1AQZ0_9ENTR</name>
<dbReference type="PANTHER" id="PTHR21057">
    <property type="entry name" value="PHOSPHO-2-DEHYDRO-3-DEOXYHEPTONATE ALDOLASE"/>
    <property type="match status" value="1"/>
</dbReference>
<dbReference type="AlphaFoldDB" id="A0A0F1AQZ0"/>
<dbReference type="Proteomes" id="UP000033352">
    <property type="component" value="Unassembled WGS sequence"/>
</dbReference>
<evidence type="ECO:0000256" key="5">
    <source>
        <dbReference type="ARBA" id="ARBA00022490"/>
    </source>
</evidence>
<comment type="subcellular location">
    <subcellularLocation>
        <location evidence="1 9">Cytoplasm</location>
    </subcellularLocation>
</comment>
<dbReference type="SUPFAM" id="SSF51569">
    <property type="entry name" value="Aldolase"/>
    <property type="match status" value="1"/>
</dbReference>
<dbReference type="Proteomes" id="UP000787201">
    <property type="component" value="Unassembled WGS sequence"/>
</dbReference>
<keyword evidence="7 9" id="KW-0448">Lipopolysaccharide biosynthesis</keyword>
<evidence type="ECO:0000256" key="2">
    <source>
        <dbReference type="ARBA" id="ARBA00004756"/>
    </source>
</evidence>
<comment type="pathway">
    <text evidence="3 9">Carbohydrate biosynthesis; 3-deoxy-D-manno-octulosonate biosynthesis; 3-deoxy-D-manno-octulosonate from D-ribulose 5-phosphate: step 2/3.</text>
</comment>
<dbReference type="UniPathway" id="UPA00030"/>
<dbReference type="NCBIfam" id="TIGR01362">
    <property type="entry name" value="KDO8P_synth"/>
    <property type="match status" value="1"/>
</dbReference>
<dbReference type="EMBL" id="JALLIR010000001">
    <property type="protein sequence ID" value="MDR9946496.1"/>
    <property type="molecule type" value="Genomic_DNA"/>
</dbReference>
<feature type="domain" description="DAHP synthetase I/KDSA" evidence="10">
    <location>
        <begin position="10"/>
        <end position="275"/>
    </location>
</feature>
<keyword evidence="6 9" id="KW-0808">Transferase</keyword>
<reference evidence="12 15" key="2">
    <citation type="submission" date="2021-06" db="EMBL/GenBank/DDBJ databases">
        <authorList>
            <person name="Stanton E."/>
        </authorList>
    </citation>
    <scope>NUCLEOTIDE SEQUENCE [LARGE SCALE GENOMIC DNA]</scope>
    <source>
        <strain evidence="12 15">2021EL-00146</strain>
    </source>
</reference>
<dbReference type="GO" id="GO:0019294">
    <property type="term" value="P:keto-3-deoxy-D-manno-octulosonic acid biosynthetic process"/>
    <property type="evidence" value="ECO:0007669"/>
    <property type="project" value="UniProtKB-UniRule"/>
</dbReference>
<dbReference type="UniPathway" id="UPA00357">
    <property type="reaction ID" value="UER00474"/>
</dbReference>
<dbReference type="OrthoDB" id="9776934at2"/>
<dbReference type="InterPro" id="IPR013785">
    <property type="entry name" value="Aldolase_TIM"/>
</dbReference>
<evidence type="ECO:0000256" key="6">
    <source>
        <dbReference type="ARBA" id="ARBA00022679"/>
    </source>
</evidence>
<dbReference type="Pfam" id="PF00793">
    <property type="entry name" value="DAHP_synth_1"/>
    <property type="match status" value="1"/>
</dbReference>
<evidence type="ECO:0000256" key="4">
    <source>
        <dbReference type="ARBA" id="ARBA00010499"/>
    </source>
</evidence>
<evidence type="ECO:0000313" key="14">
    <source>
        <dbReference type="Proteomes" id="UP000033352"/>
    </source>
</evidence>
<evidence type="ECO:0000256" key="1">
    <source>
        <dbReference type="ARBA" id="ARBA00004496"/>
    </source>
</evidence>
<dbReference type="EC" id="2.5.1.55" evidence="9"/>
<dbReference type="NCBIfam" id="NF003543">
    <property type="entry name" value="PRK05198.1"/>
    <property type="match status" value="1"/>
</dbReference>
<accession>A0A0F1AQZ0</accession>